<dbReference type="Pfam" id="PF02746">
    <property type="entry name" value="MR_MLE_N"/>
    <property type="match status" value="1"/>
</dbReference>
<dbReference type="PANTHER" id="PTHR48073:SF2">
    <property type="entry name" value="O-SUCCINYLBENZOATE SYNTHASE"/>
    <property type="match status" value="1"/>
</dbReference>
<evidence type="ECO:0000259" key="8">
    <source>
        <dbReference type="SMART" id="SM00922"/>
    </source>
</evidence>
<dbReference type="Gene3D" id="3.20.20.120">
    <property type="entry name" value="Enolase-like C-terminal domain"/>
    <property type="match status" value="1"/>
</dbReference>
<dbReference type="AlphaFoldDB" id="A0A2A2II20"/>
<dbReference type="Gene3D" id="3.30.390.10">
    <property type="entry name" value="Enolase-like, N-terminal domain"/>
    <property type="match status" value="1"/>
</dbReference>
<dbReference type="Pfam" id="PF13378">
    <property type="entry name" value="MR_MLE_C"/>
    <property type="match status" value="1"/>
</dbReference>
<evidence type="ECO:0000313" key="10">
    <source>
        <dbReference type="Proteomes" id="UP000218887"/>
    </source>
</evidence>
<dbReference type="SFLD" id="SFLDG00180">
    <property type="entry name" value="muconate_cycloisomerase"/>
    <property type="match status" value="1"/>
</dbReference>
<accession>A0A2A2II20</accession>
<keyword evidence="3 6" id="KW-0460">Magnesium</keyword>
<evidence type="ECO:0000256" key="2">
    <source>
        <dbReference type="ARBA" id="ARBA00022723"/>
    </source>
</evidence>
<dbReference type="Proteomes" id="UP000218887">
    <property type="component" value="Unassembled WGS sequence"/>
</dbReference>
<comment type="caution">
    <text evidence="9">The sequence shown here is derived from an EMBL/GenBank/DDBJ whole genome shotgun (WGS) entry which is preliminary data.</text>
</comment>
<keyword evidence="10" id="KW-1185">Reference proteome</keyword>
<dbReference type="CDD" id="cd03319">
    <property type="entry name" value="L-Ala-DL-Glu_epimerase"/>
    <property type="match status" value="1"/>
</dbReference>
<keyword evidence="2 6" id="KW-0479">Metal-binding</keyword>
<name>A0A2A2II20_9BACI</name>
<dbReference type="SMART" id="SM00922">
    <property type="entry name" value="MR_MLE"/>
    <property type="match status" value="1"/>
</dbReference>
<dbReference type="SUPFAM" id="SSF54826">
    <property type="entry name" value="Enolase N-terminal domain-like"/>
    <property type="match status" value="1"/>
</dbReference>
<dbReference type="SUPFAM" id="SSF51604">
    <property type="entry name" value="Enolase C-terminal domain-like"/>
    <property type="match status" value="1"/>
</dbReference>
<dbReference type="InterPro" id="IPR036849">
    <property type="entry name" value="Enolase-like_C_sf"/>
</dbReference>
<dbReference type="OrthoDB" id="193563at2"/>
<comment type="similarity">
    <text evidence="1 7">Belongs to the mandelate racemase/muconate lactonizing enzyme family.</text>
</comment>
<feature type="binding site" evidence="6">
    <location>
        <position position="217"/>
    </location>
    <ligand>
        <name>Mg(2+)</name>
        <dbReference type="ChEBI" id="CHEBI:18420"/>
    </ligand>
</feature>
<feature type="domain" description="Mandelate racemase/muconate lactonizing enzyme C-terminal" evidence="8">
    <location>
        <begin position="142"/>
        <end position="238"/>
    </location>
</feature>
<dbReference type="SFLD" id="SFLDF00009">
    <property type="entry name" value="o-succinylbenzoate_synthase"/>
    <property type="match status" value="1"/>
</dbReference>
<dbReference type="InterPro" id="IPR029065">
    <property type="entry name" value="Enolase_C-like"/>
</dbReference>
<comment type="cofactor">
    <cofactor evidence="6 7">
        <name>Mg(2+)</name>
        <dbReference type="ChEBI" id="CHEBI:18420"/>
    </cofactor>
    <text evidence="6 7">Binds 1 Mg(2+) ion per subunit.</text>
</comment>
<evidence type="ECO:0000313" key="9">
    <source>
        <dbReference type="EMBL" id="PAV30790.1"/>
    </source>
</evidence>
<dbReference type="PANTHER" id="PTHR48073">
    <property type="entry name" value="O-SUCCINYLBENZOATE SYNTHASE-RELATED"/>
    <property type="match status" value="1"/>
</dbReference>
<protein>
    <recommendedName>
        <fullName evidence="7">Dipeptide epimerase</fullName>
        <ecNumber evidence="7">5.1.1.-</ecNumber>
    </recommendedName>
</protein>
<dbReference type="RefSeq" id="WP_095654120.1">
    <property type="nucleotide sequence ID" value="NZ_NPOA01000002.1"/>
</dbReference>
<evidence type="ECO:0000256" key="3">
    <source>
        <dbReference type="ARBA" id="ARBA00022842"/>
    </source>
</evidence>
<dbReference type="EMBL" id="NPOA01000002">
    <property type="protein sequence ID" value="PAV30790.1"/>
    <property type="molecule type" value="Genomic_DNA"/>
</dbReference>
<organism evidence="9 10">
    <name type="scientific">Virgibacillus profundi</name>
    <dbReference type="NCBI Taxonomy" id="2024555"/>
    <lineage>
        <taxon>Bacteria</taxon>
        <taxon>Bacillati</taxon>
        <taxon>Bacillota</taxon>
        <taxon>Bacilli</taxon>
        <taxon>Bacillales</taxon>
        <taxon>Bacillaceae</taxon>
        <taxon>Virgibacillus</taxon>
    </lineage>
</organism>
<dbReference type="FunFam" id="3.30.390.10:FF:000009">
    <property type="entry name" value="Hydrophobic dipeptide epimerase"/>
    <property type="match status" value="1"/>
</dbReference>
<evidence type="ECO:0000256" key="7">
    <source>
        <dbReference type="RuleBase" id="RU366006"/>
    </source>
</evidence>
<dbReference type="InterPro" id="IPR013341">
    <property type="entry name" value="Mandelate_racemase_N_dom"/>
</dbReference>
<evidence type="ECO:0000256" key="5">
    <source>
        <dbReference type="PIRSR" id="PIRSR634603-1"/>
    </source>
</evidence>
<reference evidence="9 10" key="1">
    <citation type="submission" date="2017-08" db="EMBL/GenBank/DDBJ databases">
        <title>Virgibacillus indicus sp. nov. and Virgibacillus profoundi sp. nov, two moderately halophilic bacteria isolated from marine sediment by using the Microfluidic Streak Plate.</title>
        <authorList>
            <person name="Xu B."/>
            <person name="Hu B."/>
            <person name="Wang J."/>
            <person name="Zhu Y."/>
            <person name="Huang L."/>
            <person name="Du W."/>
            <person name="Huang Y."/>
        </authorList>
    </citation>
    <scope>NUCLEOTIDE SEQUENCE [LARGE SCALE GENOMIC DNA]</scope>
    <source>
        <strain evidence="9 10">IO3-P3-H5</strain>
    </source>
</reference>
<dbReference type="SFLD" id="SFLDS00001">
    <property type="entry name" value="Enolase"/>
    <property type="match status" value="1"/>
</dbReference>
<evidence type="ECO:0000256" key="4">
    <source>
        <dbReference type="ARBA" id="ARBA00023235"/>
    </source>
</evidence>
<dbReference type="GO" id="GO:0000287">
    <property type="term" value="F:magnesium ion binding"/>
    <property type="evidence" value="ECO:0007669"/>
    <property type="project" value="UniProtKB-ARBA"/>
</dbReference>
<dbReference type="InterPro" id="IPR013342">
    <property type="entry name" value="Mandelate_racemase_C"/>
</dbReference>
<feature type="active site" description="Proton acceptor; specific for (R)-substrate epimerization" evidence="5">
    <location>
        <position position="163"/>
    </location>
</feature>
<feature type="binding site" evidence="6">
    <location>
        <position position="191"/>
    </location>
    <ligand>
        <name>Mg(2+)</name>
        <dbReference type="ChEBI" id="CHEBI:18420"/>
    </ligand>
</feature>
<gene>
    <name evidence="9" type="ORF">CIL05_03460</name>
</gene>
<proteinExistence type="inferred from homology"/>
<dbReference type="EC" id="5.1.1.-" evidence="7"/>
<feature type="binding site" evidence="6">
    <location>
        <position position="242"/>
    </location>
    <ligand>
        <name>Mg(2+)</name>
        <dbReference type="ChEBI" id="CHEBI:18420"/>
    </ligand>
</feature>
<evidence type="ECO:0000256" key="1">
    <source>
        <dbReference type="ARBA" id="ARBA00008031"/>
    </source>
</evidence>
<evidence type="ECO:0000256" key="6">
    <source>
        <dbReference type="PIRSR" id="PIRSR634603-3"/>
    </source>
</evidence>
<sequence>MNIKRVEVFGIRLALKKPFIVSYDRYDDMPTIITRLETENGTVGWGEAVPDQHVTGETWESTFQIIKHELAPLVINENPFNINLIHKKMNDKIKDVPSAKAAIDIAFYDLMGKLSNQPVYRLIGGRAHKKLDIPQVISILPPEEMALQAKQIVEEGFNNIKIKVGTDPRTDIGRIRAVRDAIPNSMKLRVDANQGWNTSGAIHVIENTKDCNVEWYEQPIKAGNHESMAEIRMATHVNIMADESIHSAQDLLSLIQLRGADLVNIKLMKAGGIYPAIALANLAETAGMQCQVGSMVESAIATMAGAHLSLSQSIIKSNEMVGPLMFKEDLAETHYHNGLIEVSDSPGLGVNVNEDLVREKAVLYCSV</sequence>
<dbReference type="GO" id="GO:0016855">
    <property type="term" value="F:racemase and epimerase activity, acting on amino acids and derivatives"/>
    <property type="evidence" value="ECO:0007669"/>
    <property type="project" value="UniProtKB-UniRule"/>
</dbReference>
<feature type="active site" description="Proton acceptor; specific for (S)-substrate epimerization" evidence="5">
    <location>
        <position position="266"/>
    </location>
</feature>
<dbReference type="GO" id="GO:0006518">
    <property type="term" value="P:peptide metabolic process"/>
    <property type="evidence" value="ECO:0007669"/>
    <property type="project" value="UniProtKB-ARBA"/>
</dbReference>
<keyword evidence="4 7" id="KW-0413">Isomerase</keyword>
<dbReference type="InterPro" id="IPR029017">
    <property type="entry name" value="Enolase-like_N"/>
</dbReference>
<dbReference type="InterPro" id="IPR034603">
    <property type="entry name" value="Dipeptide_epimerase"/>
</dbReference>